<dbReference type="PANTHER" id="PTHR26450:SF429">
    <property type="entry name" value="OLFACTORY RECEPTOR"/>
    <property type="match status" value="1"/>
</dbReference>
<keyword evidence="9" id="KW-1015">Disulfide bond</keyword>
<evidence type="ECO:0000313" key="16">
    <source>
        <dbReference type="EMBL" id="KAK1168175.1"/>
    </source>
</evidence>
<dbReference type="InterPro" id="IPR017452">
    <property type="entry name" value="GPCR_Rhodpsn_7TM"/>
</dbReference>
<keyword evidence="7 13" id="KW-0297">G-protein coupled receptor</keyword>
<dbReference type="GO" id="GO:0005886">
    <property type="term" value="C:plasma membrane"/>
    <property type="evidence" value="ECO:0007669"/>
    <property type="project" value="UniProtKB-SubCell"/>
</dbReference>
<feature type="transmembrane region" description="Helical" evidence="14">
    <location>
        <begin position="106"/>
        <end position="124"/>
    </location>
</feature>
<comment type="subcellular location">
    <subcellularLocation>
        <location evidence="1 14">Cell membrane</location>
        <topology evidence="1 14">Multi-pass membrane protein</topology>
    </subcellularLocation>
</comment>
<evidence type="ECO:0000259" key="15">
    <source>
        <dbReference type="PROSITE" id="PS50262"/>
    </source>
</evidence>
<evidence type="ECO:0000256" key="4">
    <source>
        <dbReference type="ARBA" id="ARBA00022692"/>
    </source>
</evidence>
<feature type="transmembrane region" description="Helical" evidence="14">
    <location>
        <begin position="144"/>
        <end position="167"/>
    </location>
</feature>
<keyword evidence="6 14" id="KW-1133">Transmembrane helix</keyword>
<dbReference type="EMBL" id="JAGXEW010000007">
    <property type="protein sequence ID" value="KAK1169491.1"/>
    <property type="molecule type" value="Genomic_DNA"/>
</dbReference>
<evidence type="ECO:0000256" key="2">
    <source>
        <dbReference type="ARBA" id="ARBA00022475"/>
    </source>
</evidence>
<evidence type="ECO:0000313" key="18">
    <source>
        <dbReference type="Proteomes" id="UP001230051"/>
    </source>
</evidence>
<sequence>MREESVERSNLSHTTFILIGFPELHEYRRLLFFPFFLIYVVVLIGNSVIIYVIKTAESLHTPMYILISYMAVIDIIVPTSIIPNMLLSLLFDWNRISLAGCLTQMFFVHYISSFESTILLTMALDRYVAICNPLRYAEIMNTSVFLKMGIFSLIRGGAWMSTLIILAHPLSFCGSNIINQCYCEHMALVSLACGSITINNITGLLMAYTIVGFDISCILFSYIRIITVVIKTASAKERQKAFHTCSTHLIVMFFFYLSGSVSFVAYRVSNTIPTDVHTLLSVMYLVVPASVNPVIYGVRTKEIRQVIVKMFRRRRRILVSSNVVTVKT</sequence>
<dbReference type="PROSITE" id="PS00237">
    <property type="entry name" value="G_PROTEIN_RECEP_F1_1"/>
    <property type="match status" value="1"/>
</dbReference>
<dbReference type="SMART" id="SM01381">
    <property type="entry name" value="7TM_GPCR_Srsx"/>
    <property type="match status" value="1"/>
</dbReference>
<keyword evidence="12 13" id="KW-0807">Transducer</keyword>
<dbReference type="Pfam" id="PF13853">
    <property type="entry name" value="7tm_4"/>
    <property type="match status" value="1"/>
</dbReference>
<dbReference type="PROSITE" id="PS50262">
    <property type="entry name" value="G_PROTEIN_RECEP_F1_2"/>
    <property type="match status" value="1"/>
</dbReference>
<dbReference type="GO" id="GO:0004930">
    <property type="term" value="F:G protein-coupled receptor activity"/>
    <property type="evidence" value="ECO:0007669"/>
    <property type="project" value="UniProtKB-KW"/>
</dbReference>
<feature type="domain" description="G-protein coupled receptors family 1 profile" evidence="15">
    <location>
        <begin position="45"/>
        <end position="296"/>
    </location>
</feature>
<evidence type="ECO:0000256" key="9">
    <source>
        <dbReference type="ARBA" id="ARBA00023157"/>
    </source>
</evidence>
<evidence type="ECO:0000256" key="8">
    <source>
        <dbReference type="ARBA" id="ARBA00023136"/>
    </source>
</evidence>
<dbReference type="InterPro" id="IPR050402">
    <property type="entry name" value="OR51/52/56-like"/>
</dbReference>
<keyword evidence="3 14" id="KW-0716">Sensory transduction</keyword>
<keyword evidence="10 13" id="KW-0675">Receptor</keyword>
<comment type="caution">
    <text evidence="16">The sequence shown here is derived from an EMBL/GenBank/DDBJ whole genome shotgun (WGS) entry which is preliminary data.</text>
</comment>
<protein>
    <recommendedName>
        <fullName evidence="14">Olfactory receptor</fullName>
    </recommendedName>
</protein>
<evidence type="ECO:0000256" key="10">
    <source>
        <dbReference type="ARBA" id="ARBA00023170"/>
    </source>
</evidence>
<accession>A0AAD8DF81</accession>
<evidence type="ECO:0000256" key="11">
    <source>
        <dbReference type="ARBA" id="ARBA00023180"/>
    </source>
</evidence>
<evidence type="ECO:0000256" key="6">
    <source>
        <dbReference type="ARBA" id="ARBA00022989"/>
    </source>
</evidence>
<evidence type="ECO:0000313" key="17">
    <source>
        <dbReference type="EMBL" id="KAK1169491.1"/>
    </source>
</evidence>
<dbReference type="AlphaFoldDB" id="A0AAD8DF81"/>
<dbReference type="FunFam" id="1.20.1070.10:FF:000024">
    <property type="entry name" value="Olfactory receptor"/>
    <property type="match status" value="1"/>
</dbReference>
<gene>
    <name evidence="16" type="primary">Or51e2</name>
    <name evidence="16" type="ORF">AOXY_G11065</name>
    <name evidence="17" type="ORF">AOXY_G8284</name>
</gene>
<keyword evidence="2 14" id="KW-1003">Cell membrane</keyword>
<feature type="transmembrane region" description="Helical" evidence="14">
    <location>
        <begin position="31"/>
        <end position="53"/>
    </location>
</feature>
<evidence type="ECO:0000256" key="14">
    <source>
        <dbReference type="RuleBase" id="RU363047"/>
    </source>
</evidence>
<dbReference type="PANTHER" id="PTHR26450">
    <property type="entry name" value="OLFACTORY RECEPTOR 56B1-RELATED"/>
    <property type="match status" value="1"/>
</dbReference>
<dbReference type="SUPFAM" id="SSF81321">
    <property type="entry name" value="Family A G protein-coupled receptor-like"/>
    <property type="match status" value="1"/>
</dbReference>
<name>A0AAD8DF81_ACIOX</name>
<feature type="transmembrane region" description="Helical" evidence="14">
    <location>
        <begin position="278"/>
        <end position="298"/>
    </location>
</feature>
<evidence type="ECO:0000256" key="1">
    <source>
        <dbReference type="ARBA" id="ARBA00004651"/>
    </source>
</evidence>
<comment type="similarity">
    <text evidence="13">Belongs to the G-protein coupled receptor 1 family.</text>
</comment>
<dbReference type="InterPro" id="IPR000725">
    <property type="entry name" value="Olfact_rcpt"/>
</dbReference>
<dbReference type="EMBL" id="JAGXEW010000009">
    <property type="protein sequence ID" value="KAK1168175.1"/>
    <property type="molecule type" value="Genomic_DNA"/>
</dbReference>
<keyword evidence="18" id="KW-1185">Reference proteome</keyword>
<evidence type="ECO:0000256" key="13">
    <source>
        <dbReference type="RuleBase" id="RU000688"/>
    </source>
</evidence>
<feature type="transmembrane region" description="Helical" evidence="14">
    <location>
        <begin position="205"/>
        <end position="230"/>
    </location>
</feature>
<evidence type="ECO:0000256" key="7">
    <source>
        <dbReference type="ARBA" id="ARBA00023040"/>
    </source>
</evidence>
<evidence type="ECO:0000256" key="5">
    <source>
        <dbReference type="ARBA" id="ARBA00022725"/>
    </source>
</evidence>
<reference evidence="16" key="1">
    <citation type="submission" date="2022-02" db="EMBL/GenBank/DDBJ databases">
        <title>Atlantic sturgeon de novo genome assembly.</title>
        <authorList>
            <person name="Stock M."/>
            <person name="Klopp C."/>
            <person name="Guiguen Y."/>
            <person name="Cabau C."/>
            <person name="Parinello H."/>
            <person name="Santidrian Yebra-Pimentel E."/>
            <person name="Kuhl H."/>
            <person name="Dirks R.P."/>
            <person name="Guessner J."/>
            <person name="Wuertz S."/>
            <person name="Du K."/>
            <person name="Schartl M."/>
        </authorList>
    </citation>
    <scope>NUCLEOTIDE SEQUENCE</scope>
    <source>
        <strain evidence="16">STURGEONOMICS-FGT-2020</strain>
        <tissue evidence="16">Whole blood</tissue>
    </source>
</reference>
<feature type="transmembrane region" description="Helical" evidence="14">
    <location>
        <begin position="242"/>
        <end position="266"/>
    </location>
</feature>
<proteinExistence type="inferred from homology"/>
<keyword evidence="5 14" id="KW-0552">Olfaction</keyword>
<keyword evidence="11" id="KW-0325">Glycoprotein</keyword>
<organism evidence="16 18">
    <name type="scientific">Acipenser oxyrinchus oxyrinchus</name>
    <dbReference type="NCBI Taxonomy" id="40147"/>
    <lineage>
        <taxon>Eukaryota</taxon>
        <taxon>Metazoa</taxon>
        <taxon>Chordata</taxon>
        <taxon>Craniata</taxon>
        <taxon>Vertebrata</taxon>
        <taxon>Euteleostomi</taxon>
        <taxon>Actinopterygii</taxon>
        <taxon>Chondrostei</taxon>
        <taxon>Acipenseriformes</taxon>
        <taxon>Acipenseridae</taxon>
        <taxon>Acipenser</taxon>
    </lineage>
</organism>
<evidence type="ECO:0000256" key="12">
    <source>
        <dbReference type="ARBA" id="ARBA00023224"/>
    </source>
</evidence>
<dbReference type="GO" id="GO:0004984">
    <property type="term" value="F:olfactory receptor activity"/>
    <property type="evidence" value="ECO:0007669"/>
    <property type="project" value="InterPro"/>
</dbReference>
<keyword evidence="4 13" id="KW-0812">Transmembrane</keyword>
<evidence type="ECO:0000256" key="3">
    <source>
        <dbReference type="ARBA" id="ARBA00022606"/>
    </source>
</evidence>
<feature type="transmembrane region" description="Helical" evidence="14">
    <location>
        <begin position="65"/>
        <end position="86"/>
    </location>
</feature>
<dbReference type="PRINTS" id="PR00237">
    <property type="entry name" value="GPCRRHODOPSN"/>
</dbReference>
<dbReference type="Proteomes" id="UP001230051">
    <property type="component" value="Unassembled WGS sequence"/>
</dbReference>
<dbReference type="PRINTS" id="PR00245">
    <property type="entry name" value="OLFACTORYR"/>
</dbReference>
<dbReference type="Gene3D" id="1.20.1070.10">
    <property type="entry name" value="Rhodopsin 7-helix transmembrane proteins"/>
    <property type="match status" value="1"/>
</dbReference>
<keyword evidence="8 14" id="KW-0472">Membrane</keyword>
<dbReference type="InterPro" id="IPR000276">
    <property type="entry name" value="GPCR_Rhodpsn"/>
</dbReference>